<reference evidence="1" key="1">
    <citation type="submission" date="2022-06" db="EMBL/GenBank/DDBJ databases">
        <title>Phylogenomic reconstructions and comparative analyses of Kickxellomycotina fungi.</title>
        <authorList>
            <person name="Reynolds N.K."/>
            <person name="Stajich J.E."/>
            <person name="Barry K."/>
            <person name="Grigoriev I.V."/>
            <person name="Crous P."/>
            <person name="Smith M.E."/>
        </authorList>
    </citation>
    <scope>NUCLEOTIDE SEQUENCE</scope>
    <source>
        <strain evidence="1">RSA 2271</strain>
    </source>
</reference>
<organism evidence="1 2">
    <name type="scientific">Spiromyces aspiralis</name>
    <dbReference type="NCBI Taxonomy" id="68401"/>
    <lineage>
        <taxon>Eukaryota</taxon>
        <taxon>Fungi</taxon>
        <taxon>Fungi incertae sedis</taxon>
        <taxon>Zoopagomycota</taxon>
        <taxon>Kickxellomycotina</taxon>
        <taxon>Kickxellomycetes</taxon>
        <taxon>Kickxellales</taxon>
        <taxon>Kickxellaceae</taxon>
        <taxon>Spiromyces</taxon>
    </lineage>
</organism>
<name>A0ACC1HFY6_9FUNG</name>
<dbReference type="EMBL" id="JAMZIH010005286">
    <property type="protein sequence ID" value="KAJ1675479.1"/>
    <property type="molecule type" value="Genomic_DNA"/>
</dbReference>
<protein>
    <submittedName>
        <fullName evidence="1">C-4 sterol methyl oxidase</fullName>
        <ecNumber evidence="1">1.14.18.9</ecNumber>
    </submittedName>
</protein>
<sequence length="296" mass="35427">MMDFLVENLRLMANETVDLSKKIPQGYEPNFVERWWLSLFEGRNEWVVFTLVAFIMHELVYFGRYVPFWVCDYIPALQKYKIQQNKLTTNEMQFKCLKKLLFCHFVIEAPLMVGFLPVARYFGIETTEVPFPALKTMALQIAVFFVLEDFWHYWIHRLFHYGPLYRYVHKVHHEFSAPFGIVAEYAHPAETIIFGQGTILSPLLYCKYVDTVHAVTMLLWIWFRLFQAIDAHSGYDFPWSLHNFLPFWAGADHHDYHHMAFVSNFSSSFRWWDTIFGTDTKYHEYKRRLAEKQKKA</sequence>
<proteinExistence type="predicted"/>
<keyword evidence="2" id="KW-1185">Reference proteome</keyword>
<evidence type="ECO:0000313" key="2">
    <source>
        <dbReference type="Proteomes" id="UP001145114"/>
    </source>
</evidence>
<accession>A0ACC1HFY6</accession>
<dbReference type="Proteomes" id="UP001145114">
    <property type="component" value="Unassembled WGS sequence"/>
</dbReference>
<evidence type="ECO:0000313" key="1">
    <source>
        <dbReference type="EMBL" id="KAJ1675479.1"/>
    </source>
</evidence>
<comment type="caution">
    <text evidence="1">The sequence shown here is derived from an EMBL/GenBank/DDBJ whole genome shotgun (WGS) entry which is preliminary data.</text>
</comment>
<keyword evidence="1" id="KW-0560">Oxidoreductase</keyword>
<gene>
    <name evidence="1" type="primary">ERG25</name>
    <name evidence="1" type="ORF">EV182_001183</name>
</gene>
<dbReference type="EC" id="1.14.18.9" evidence="1"/>